<dbReference type="EMBL" id="PQGD01000009">
    <property type="protein sequence ID" value="POP48502.1"/>
    <property type="molecule type" value="Genomic_DNA"/>
</dbReference>
<dbReference type="EMBL" id="PQGE01000007">
    <property type="protein sequence ID" value="POP45218.1"/>
    <property type="molecule type" value="Genomic_DNA"/>
</dbReference>
<evidence type="ECO:0000313" key="4">
    <source>
        <dbReference type="EMBL" id="POP45218.1"/>
    </source>
</evidence>
<dbReference type="InterPro" id="IPR040816">
    <property type="entry name" value="STY4199_HEPN_dom"/>
</dbReference>
<evidence type="ECO:0000256" key="2">
    <source>
        <dbReference type="SAM" id="Phobius"/>
    </source>
</evidence>
<keyword evidence="2" id="KW-1133">Transmembrane helix</keyword>
<dbReference type="Proteomes" id="UP000237073">
    <property type="component" value="Unassembled WGS sequence"/>
</dbReference>
<dbReference type="Proteomes" id="UP000247005">
    <property type="component" value="Unassembled WGS sequence"/>
</dbReference>
<keyword evidence="2" id="KW-0472">Membrane</keyword>
<dbReference type="RefSeq" id="WP_103675838.1">
    <property type="nucleotide sequence ID" value="NZ_PQGD01000009.1"/>
</dbReference>
<proteinExistence type="predicted"/>
<feature type="domain" description="STY4199-like HEPN" evidence="3">
    <location>
        <begin position="1"/>
        <end position="281"/>
    </location>
</feature>
<dbReference type="OrthoDB" id="6584404at2"/>
<evidence type="ECO:0000313" key="5">
    <source>
        <dbReference type="EMBL" id="POP48502.1"/>
    </source>
</evidence>
<dbReference type="AlphaFoldDB" id="A0A2P5GPK3"/>
<comment type="caution">
    <text evidence="5">The sequence shown here is derived from an EMBL/GenBank/DDBJ whole genome shotgun (WGS) entry which is preliminary data.</text>
</comment>
<organism evidence="5 7">
    <name type="scientific">Superficieibacter electus</name>
    <dbReference type="NCBI Taxonomy" id="2022662"/>
    <lineage>
        <taxon>Bacteria</taxon>
        <taxon>Pseudomonadati</taxon>
        <taxon>Pseudomonadota</taxon>
        <taxon>Gammaproteobacteria</taxon>
        <taxon>Enterobacterales</taxon>
        <taxon>Enterobacteriaceae</taxon>
        <taxon>Superficieibacter</taxon>
    </lineage>
</organism>
<name>A0A2P5GPK3_9ENTR</name>
<evidence type="ECO:0000313" key="6">
    <source>
        <dbReference type="Proteomes" id="UP000237073"/>
    </source>
</evidence>
<evidence type="ECO:0000259" key="3">
    <source>
        <dbReference type="Pfam" id="PF18729"/>
    </source>
</evidence>
<feature type="region of interest" description="Disordered" evidence="1">
    <location>
        <begin position="303"/>
        <end position="329"/>
    </location>
</feature>
<gene>
    <name evidence="5" type="ORF">CHU32_12420</name>
    <name evidence="4" type="ORF">CHU33_09490</name>
</gene>
<sequence length="529" mass="60320">MITGTSQQIREQFEHCLAIIRQASLEILLLLNVKVTDGKDPRWFLEQLDQARLSLGGWANVAQRLNLNDAQMSRFTLHLRHLQQWVPQYENGQEVSHHQLIVALRFVTELEYLQQKQPLLTFCAPEDATQNEQQRAQGQLRTLELTLKALIAQAWPDPVRLNNQLKIQFGADNVRRWLKLGERNDILSGMRFSELALMLVDKKEFARHYAPLFSDPATLSLFVEPRATLQHFLEDCRQIRNRVIAGQPLSLAQRALLDHYSQQIIGPIQQAWARGQTRVNPAAFMTPQAEEELEDFWQNARKKDKLSGGDHSEISDSIERPDTRRKRSAQERDRLISVTLWALVGVTVLGMCGGGLWMINQSSAAPQASVPGPAVSSKVEREPASPREQLTSMGINWDTNNLRSAIDRNDAQVTQLFLRGGMNWKLSWTEAAHAAGNDKVLSLLLRYRLQMDERRPCRRFMTTLGSAMAQGDALTSLRKEYLRTFCTAPAVVERQRYDTAQAKKRAMAQPDAQNKKWLAIQTAIYNEVR</sequence>
<feature type="region of interest" description="Disordered" evidence="1">
    <location>
        <begin position="367"/>
        <end position="387"/>
    </location>
</feature>
<dbReference type="Pfam" id="PF18729">
    <property type="entry name" value="HEPN_STY4199"/>
    <property type="match status" value="1"/>
</dbReference>
<evidence type="ECO:0000313" key="7">
    <source>
        <dbReference type="Proteomes" id="UP000247005"/>
    </source>
</evidence>
<feature type="compositionally biased region" description="Basic and acidic residues" evidence="1">
    <location>
        <begin position="305"/>
        <end position="329"/>
    </location>
</feature>
<reference evidence="6 7" key="1">
    <citation type="submission" date="2018-01" db="EMBL/GenBank/DDBJ databases">
        <title>Superficieibacter electus gen. nov., sp. nov., an extended-spectrum beta-lactamase possessing member of the Enterobacteriaceae family, isolated from intensive care unit surfaces.</title>
        <authorList>
            <person name="Potter R.F."/>
            <person name="D'Souza A.W."/>
        </authorList>
    </citation>
    <scope>NUCLEOTIDE SEQUENCE [LARGE SCALE GENOMIC DNA]</scope>
    <source>
        <strain evidence="5 7">BP-1</strain>
        <strain evidence="4 6">BP-2</strain>
    </source>
</reference>
<accession>A0A2P5GPK3</accession>
<keyword evidence="2" id="KW-0812">Transmembrane</keyword>
<evidence type="ECO:0000256" key="1">
    <source>
        <dbReference type="SAM" id="MobiDB-lite"/>
    </source>
</evidence>
<protein>
    <recommendedName>
        <fullName evidence="3">STY4199-like HEPN domain-containing protein</fullName>
    </recommendedName>
</protein>
<feature type="transmembrane region" description="Helical" evidence="2">
    <location>
        <begin position="335"/>
        <end position="359"/>
    </location>
</feature>
<keyword evidence="6" id="KW-1185">Reference proteome</keyword>